<sequence>MGFKSRQKGTFSIELSFVLLAMAVLLFFIFDLGFQVIQKSQLNRTSYSLVSILKERKAFYSPNPRDTNWTINQSQANQMLQMAKKLQGNNADIRVSIGHKSGSQSEIILSAGDNSLNCDSRAIPNTMTQGSKRDLNVYRVTVCKKVPAFYEVAFLSNKTNKNRVLSSTSVFVGR</sequence>
<keyword evidence="1" id="KW-1133">Transmembrane helix</keyword>
<protein>
    <recommendedName>
        <fullName evidence="4">Pilus assembly protein TadF</fullName>
    </recommendedName>
</protein>
<dbReference type="OrthoDB" id="5876198at2"/>
<dbReference type="AlphaFoldDB" id="A0A2T3P3S4"/>
<evidence type="ECO:0000313" key="2">
    <source>
        <dbReference type="EMBL" id="PSW23172.1"/>
    </source>
</evidence>
<feature type="transmembrane region" description="Helical" evidence="1">
    <location>
        <begin position="12"/>
        <end position="34"/>
    </location>
</feature>
<organism evidence="2 3">
    <name type="scientific">Photobacterium swingsii</name>
    <dbReference type="NCBI Taxonomy" id="680026"/>
    <lineage>
        <taxon>Bacteria</taxon>
        <taxon>Pseudomonadati</taxon>
        <taxon>Pseudomonadota</taxon>
        <taxon>Gammaproteobacteria</taxon>
        <taxon>Vibrionales</taxon>
        <taxon>Vibrionaceae</taxon>
        <taxon>Photobacterium</taxon>
    </lineage>
</organism>
<gene>
    <name evidence="2" type="ORF">C9I94_16230</name>
</gene>
<keyword evidence="1" id="KW-0812">Transmembrane</keyword>
<evidence type="ECO:0000256" key="1">
    <source>
        <dbReference type="SAM" id="Phobius"/>
    </source>
</evidence>
<name>A0A2T3P3S4_9GAMM</name>
<dbReference type="Proteomes" id="UP000240481">
    <property type="component" value="Unassembled WGS sequence"/>
</dbReference>
<keyword evidence="1" id="KW-0472">Membrane</keyword>
<dbReference type="EMBL" id="PYLZ01000009">
    <property type="protein sequence ID" value="PSW23172.1"/>
    <property type="molecule type" value="Genomic_DNA"/>
</dbReference>
<proteinExistence type="predicted"/>
<comment type="caution">
    <text evidence="2">The sequence shown here is derived from an EMBL/GenBank/DDBJ whole genome shotgun (WGS) entry which is preliminary data.</text>
</comment>
<dbReference type="InterPro" id="IPR031582">
    <property type="entry name" value="TadF"/>
</dbReference>
<dbReference type="Pfam" id="PF16964">
    <property type="entry name" value="TadF"/>
    <property type="match status" value="1"/>
</dbReference>
<evidence type="ECO:0008006" key="4">
    <source>
        <dbReference type="Google" id="ProtNLM"/>
    </source>
</evidence>
<dbReference type="RefSeq" id="WP_048900232.1">
    <property type="nucleotide sequence ID" value="NZ_AP024852.1"/>
</dbReference>
<keyword evidence="3" id="KW-1185">Reference proteome</keyword>
<evidence type="ECO:0000313" key="3">
    <source>
        <dbReference type="Proteomes" id="UP000240481"/>
    </source>
</evidence>
<reference evidence="2 3" key="1">
    <citation type="submission" date="2018-01" db="EMBL/GenBank/DDBJ databases">
        <title>Whole genome sequencing of Histamine producing bacteria.</title>
        <authorList>
            <person name="Butler K."/>
        </authorList>
    </citation>
    <scope>NUCLEOTIDE SEQUENCE [LARGE SCALE GENOMIC DNA]</scope>
    <source>
        <strain evidence="2 3">DSM 24669</strain>
    </source>
</reference>
<accession>A0A2T3P3S4</accession>